<keyword evidence="3" id="KW-0732">Signal</keyword>
<dbReference type="AlphaFoldDB" id="A0A7Y1ADE4"/>
<evidence type="ECO:0000256" key="1">
    <source>
        <dbReference type="SAM" id="MobiDB-lite"/>
    </source>
</evidence>
<comment type="caution">
    <text evidence="4">The sequence shown here is derived from an EMBL/GenBank/DDBJ whole genome shotgun (WGS) entry which is preliminary data.</text>
</comment>
<evidence type="ECO:0000313" key="4">
    <source>
        <dbReference type="EMBL" id="NMY13727.1"/>
    </source>
</evidence>
<accession>A0A7Y1ADE4</accession>
<keyword evidence="2" id="KW-1133">Transmembrane helix</keyword>
<feature type="signal peptide" evidence="3">
    <location>
        <begin position="1"/>
        <end position="29"/>
    </location>
</feature>
<feature type="transmembrane region" description="Helical" evidence="2">
    <location>
        <begin position="53"/>
        <end position="70"/>
    </location>
</feature>
<evidence type="ECO:0000256" key="2">
    <source>
        <dbReference type="SAM" id="Phobius"/>
    </source>
</evidence>
<dbReference type="EMBL" id="JAAQWG010000121">
    <property type="protein sequence ID" value="NMY13727.1"/>
    <property type="molecule type" value="Genomic_DNA"/>
</dbReference>
<protein>
    <submittedName>
        <fullName evidence="4">Uncharacterized protein</fullName>
    </submittedName>
</protein>
<keyword evidence="2" id="KW-0812">Transmembrane</keyword>
<reference evidence="4 5" key="1">
    <citation type="journal article" date="2020" name="Front. Microbiol.">
        <title>Genetic Organization of the aprX-lipA2 Operon Affects the Proteolytic Potential of Pseudomonas Species in Milk.</title>
        <authorList>
            <person name="Maier C."/>
            <person name="Huptas C."/>
            <person name="von Neubeck M."/>
            <person name="Scherer S."/>
            <person name="Wenning M."/>
            <person name="Lucking G."/>
        </authorList>
    </citation>
    <scope>NUCLEOTIDE SEQUENCE [LARGE SCALE GENOMIC DNA]</scope>
    <source>
        <strain evidence="4 5">DSM 16272</strain>
    </source>
</reference>
<feature type="compositionally biased region" description="Polar residues" evidence="1">
    <location>
        <begin position="113"/>
        <end position="127"/>
    </location>
</feature>
<sequence>MNQMRNLYFQTLLTLSGLSLLILPQCSYAAGGLTSPADNLDDIMDMMFKIMPYTFGLMILMVILQIVRAMNPGTSSRPVNDVPPRAPLVTPPVLQAPKPGKEDHCSVLAPTTVEKTTSVSGSESGKTGSRKLHLD</sequence>
<keyword evidence="2" id="KW-0472">Membrane</keyword>
<dbReference type="RefSeq" id="WP_169886709.1">
    <property type="nucleotide sequence ID" value="NZ_JAAQWG010000121.1"/>
</dbReference>
<evidence type="ECO:0000313" key="5">
    <source>
        <dbReference type="Proteomes" id="UP000537729"/>
    </source>
</evidence>
<gene>
    <name evidence="4" type="ORF">HBO38_36075</name>
</gene>
<proteinExistence type="predicted"/>
<dbReference type="Proteomes" id="UP000537729">
    <property type="component" value="Unassembled WGS sequence"/>
</dbReference>
<organism evidence="4 5">
    <name type="scientific">Pseudomonas veronii</name>
    <dbReference type="NCBI Taxonomy" id="76761"/>
    <lineage>
        <taxon>Bacteria</taxon>
        <taxon>Pseudomonadati</taxon>
        <taxon>Pseudomonadota</taxon>
        <taxon>Gammaproteobacteria</taxon>
        <taxon>Pseudomonadales</taxon>
        <taxon>Pseudomonadaceae</taxon>
        <taxon>Pseudomonas</taxon>
    </lineage>
</organism>
<name>A0A7Y1ADE4_PSEVE</name>
<feature type="region of interest" description="Disordered" evidence="1">
    <location>
        <begin position="74"/>
        <end position="135"/>
    </location>
</feature>
<feature type="chain" id="PRO_5031122412" evidence="3">
    <location>
        <begin position="30"/>
        <end position="135"/>
    </location>
</feature>
<evidence type="ECO:0000256" key="3">
    <source>
        <dbReference type="SAM" id="SignalP"/>
    </source>
</evidence>